<feature type="signal peptide" evidence="2">
    <location>
        <begin position="1"/>
        <end position="28"/>
    </location>
</feature>
<evidence type="ECO:0000256" key="1">
    <source>
        <dbReference type="SAM" id="MobiDB-lite"/>
    </source>
</evidence>
<feature type="chain" id="PRO_5045958102" evidence="2">
    <location>
        <begin position="29"/>
        <end position="214"/>
    </location>
</feature>
<keyword evidence="2" id="KW-0732">Signal</keyword>
<organism evidence="3 4">
    <name type="scientific">Acidovorax benzenivorans</name>
    <dbReference type="NCBI Taxonomy" id="2987520"/>
    <lineage>
        <taxon>Bacteria</taxon>
        <taxon>Pseudomonadati</taxon>
        <taxon>Pseudomonadota</taxon>
        <taxon>Betaproteobacteria</taxon>
        <taxon>Burkholderiales</taxon>
        <taxon>Comamonadaceae</taxon>
        <taxon>Acidovorax</taxon>
    </lineage>
</organism>
<comment type="caution">
    <text evidence="3">The sequence shown here is derived from an EMBL/GenBank/DDBJ whole genome shotgun (WGS) entry which is preliminary data.</text>
</comment>
<evidence type="ECO:0000313" key="4">
    <source>
        <dbReference type="Proteomes" id="UP001148932"/>
    </source>
</evidence>
<protein>
    <submittedName>
        <fullName evidence="3">DUF3299 domain-containing protein</fullName>
    </submittedName>
</protein>
<gene>
    <name evidence="3" type="ORF">OIN59_22115</name>
</gene>
<accession>A0ABT5S4A1</accession>
<sequence length="214" mass="22123">MSCSLNPMPIPGRVIRLACLAASLVALAGGVQAQQGGATKPAPGAFERAKEGAAAAPVLSSPLPAGAGTVVPSGSASGSGAGYHSPNSPIAPLPQRNDVVPWSALTDLSKKTTKDGILPVFNDAQKGMDKTTQRIQGFMVPLDAKPTQTHFILTSVPLTCSFCTPGGPESMVEVKAKTPVRYSLEPVVVEGKFTVLPNDPYGLYYRVVDAVPVK</sequence>
<reference evidence="3" key="1">
    <citation type="submission" date="2022-10" db="EMBL/GenBank/DDBJ databases">
        <title>Description of microaerobic benzene degrading bacteria.</title>
        <authorList>
            <person name="Bedics A."/>
            <person name="Tancsics A."/>
            <person name="Banerjee S."/>
        </authorList>
    </citation>
    <scope>NUCLEOTIDE SEQUENCE</scope>
    <source>
        <strain evidence="3">D2M1</strain>
    </source>
</reference>
<dbReference type="EMBL" id="JAPCKI010000019">
    <property type="protein sequence ID" value="MDD2180142.1"/>
    <property type="molecule type" value="Genomic_DNA"/>
</dbReference>
<name>A0ABT5S4A1_9BURK</name>
<keyword evidence="4" id="KW-1185">Reference proteome</keyword>
<evidence type="ECO:0000313" key="3">
    <source>
        <dbReference type="EMBL" id="MDD2180142.1"/>
    </source>
</evidence>
<proteinExistence type="predicted"/>
<dbReference type="Gene3D" id="2.40.50.870">
    <property type="entry name" value="Protein of unknown function (DUF3299)"/>
    <property type="match status" value="1"/>
</dbReference>
<dbReference type="InterPro" id="IPR021727">
    <property type="entry name" value="DUF3299"/>
</dbReference>
<evidence type="ECO:0000256" key="2">
    <source>
        <dbReference type="SAM" id="SignalP"/>
    </source>
</evidence>
<dbReference type="Pfam" id="PF11736">
    <property type="entry name" value="DUF3299"/>
    <property type="match status" value="1"/>
</dbReference>
<dbReference type="RefSeq" id="WP_274113907.1">
    <property type="nucleotide sequence ID" value="NZ_JAPCKI010000019.1"/>
</dbReference>
<feature type="region of interest" description="Disordered" evidence="1">
    <location>
        <begin position="70"/>
        <end position="95"/>
    </location>
</feature>
<dbReference type="Proteomes" id="UP001148932">
    <property type="component" value="Unassembled WGS sequence"/>
</dbReference>